<dbReference type="RefSeq" id="XP_035445014.2">
    <property type="nucleotide sequence ID" value="XM_035589121.2"/>
</dbReference>
<evidence type="ECO:0000313" key="2">
    <source>
        <dbReference type="Proteomes" id="UP000829999"/>
    </source>
</evidence>
<evidence type="ECO:0000256" key="1">
    <source>
        <dbReference type="SAM" id="SignalP"/>
    </source>
</evidence>
<sequence length="277" mass="33427">MLLRFILLAALTLCTLSKRRSNEIFDINPAEILDPEIDDLYEMRFKLNQLRYRFNDTVKQSRNNFSVNVTTEGDPMTPVPPEIVRQSKIEMKRMKTRMLKRQLMKVLTTDLPSISEYMEFDDPTVITEKFDKLVAKHRNTKFLTRREEYHPGENQPSQKSFELTKWAVFQVVEHFTYIARYKLVLSQVLKKKYSGNFRYRLGYLFSLLRHLKNTQKWLQWAYKQYAVDHHYYEVKMLQKIMRLDVDIRDVVAMIKKAEYDRNMLFDPFFYDVSLEKK</sequence>
<proteinExistence type="predicted"/>
<feature type="signal peptide" evidence="1">
    <location>
        <begin position="1"/>
        <end position="21"/>
    </location>
</feature>
<protein>
    <submittedName>
        <fullName evidence="3">Uncharacterized protein LOC118272541</fullName>
    </submittedName>
</protein>
<reference evidence="3" key="1">
    <citation type="submission" date="2025-08" db="UniProtKB">
        <authorList>
            <consortium name="RefSeq"/>
        </authorList>
    </citation>
    <scope>IDENTIFICATION</scope>
    <source>
        <tissue evidence="3">Whole larval tissue</tissue>
    </source>
</reference>
<evidence type="ECO:0000313" key="3">
    <source>
        <dbReference type="RefSeq" id="XP_035445014.2"/>
    </source>
</evidence>
<dbReference type="OrthoDB" id="7411026at2759"/>
<keyword evidence="1" id="KW-0732">Signal</keyword>
<accession>A0A9R0EMC6</accession>
<keyword evidence="2" id="KW-1185">Reference proteome</keyword>
<name>A0A9R0EMC6_SPOFR</name>
<feature type="chain" id="PRO_5040517606" evidence="1">
    <location>
        <begin position="22"/>
        <end position="277"/>
    </location>
</feature>
<dbReference type="AlphaFoldDB" id="A0A9R0EMC6"/>
<dbReference type="Proteomes" id="UP000829999">
    <property type="component" value="Chromosome 4"/>
</dbReference>
<dbReference type="GeneID" id="118272541"/>
<gene>
    <name evidence="3" type="primary">LOC118272541</name>
</gene>
<organism evidence="2 3">
    <name type="scientific">Spodoptera frugiperda</name>
    <name type="common">Fall armyworm</name>
    <dbReference type="NCBI Taxonomy" id="7108"/>
    <lineage>
        <taxon>Eukaryota</taxon>
        <taxon>Metazoa</taxon>
        <taxon>Ecdysozoa</taxon>
        <taxon>Arthropoda</taxon>
        <taxon>Hexapoda</taxon>
        <taxon>Insecta</taxon>
        <taxon>Pterygota</taxon>
        <taxon>Neoptera</taxon>
        <taxon>Endopterygota</taxon>
        <taxon>Lepidoptera</taxon>
        <taxon>Glossata</taxon>
        <taxon>Ditrysia</taxon>
        <taxon>Noctuoidea</taxon>
        <taxon>Noctuidae</taxon>
        <taxon>Amphipyrinae</taxon>
        <taxon>Spodoptera</taxon>
    </lineage>
</organism>